<gene>
    <name evidence="8" type="ORF">CP10881SC42_0627</name>
</gene>
<dbReference type="Proteomes" id="UP000014821">
    <property type="component" value="Unassembled WGS sequence"/>
</dbReference>
<dbReference type="NCBIfam" id="NF004570">
    <property type="entry name" value="PRK05907.1"/>
    <property type="match status" value="1"/>
</dbReference>
<evidence type="ECO:0000256" key="7">
    <source>
        <dbReference type="ARBA" id="ARBA00049244"/>
    </source>
</evidence>
<keyword evidence="4" id="KW-0235">DNA replication</keyword>
<protein>
    <recommendedName>
        <fullName evidence="1">DNA-directed DNA polymerase</fullName>
        <ecNumber evidence="1">2.7.7.7</ecNumber>
    </recommendedName>
</protein>
<comment type="caution">
    <text evidence="8">The sequence shown here is derived from an EMBL/GenBank/DDBJ whole genome shotgun (WGS) entry which is preliminary data.</text>
</comment>
<evidence type="ECO:0000256" key="1">
    <source>
        <dbReference type="ARBA" id="ARBA00012417"/>
    </source>
</evidence>
<dbReference type="PANTHER" id="PTHR34388">
    <property type="entry name" value="DNA POLYMERASE III SUBUNIT DELTA"/>
    <property type="match status" value="1"/>
</dbReference>
<dbReference type="InterPro" id="IPR005790">
    <property type="entry name" value="DNA_polIII_delta"/>
</dbReference>
<comment type="catalytic activity">
    <reaction evidence="7">
        <text>DNA(n) + a 2'-deoxyribonucleoside 5'-triphosphate = DNA(n+1) + diphosphate</text>
        <dbReference type="Rhea" id="RHEA:22508"/>
        <dbReference type="Rhea" id="RHEA-COMP:17339"/>
        <dbReference type="Rhea" id="RHEA-COMP:17340"/>
        <dbReference type="ChEBI" id="CHEBI:33019"/>
        <dbReference type="ChEBI" id="CHEBI:61560"/>
        <dbReference type="ChEBI" id="CHEBI:173112"/>
        <dbReference type="EC" id="2.7.7.7"/>
    </reaction>
</comment>
<evidence type="ECO:0000313" key="8">
    <source>
        <dbReference type="EMBL" id="EPP38333.1"/>
    </source>
</evidence>
<evidence type="ECO:0000313" key="9">
    <source>
        <dbReference type="Proteomes" id="UP000014821"/>
    </source>
</evidence>
<evidence type="ECO:0000256" key="4">
    <source>
        <dbReference type="ARBA" id="ARBA00022705"/>
    </source>
</evidence>
<evidence type="ECO:0000256" key="6">
    <source>
        <dbReference type="ARBA" id="ARBA00034754"/>
    </source>
</evidence>
<dbReference type="EMBL" id="ATND01000002">
    <property type="protein sequence ID" value="EPP38333.1"/>
    <property type="molecule type" value="Genomic_DNA"/>
</dbReference>
<keyword evidence="2" id="KW-0808">Transferase</keyword>
<dbReference type="InterPro" id="IPR008921">
    <property type="entry name" value="DNA_pol3_clamp-load_cplx_C"/>
</dbReference>
<evidence type="ECO:0000256" key="5">
    <source>
        <dbReference type="ARBA" id="ARBA00022932"/>
    </source>
</evidence>
<evidence type="ECO:0000256" key="2">
    <source>
        <dbReference type="ARBA" id="ARBA00022679"/>
    </source>
</evidence>
<keyword evidence="3" id="KW-0548">Nucleotidyltransferase</keyword>
<name>A0ABN0MSE4_9CHLA</name>
<dbReference type="PANTHER" id="PTHR34388:SF1">
    <property type="entry name" value="DNA POLYMERASE III SUBUNIT DELTA"/>
    <property type="match status" value="1"/>
</dbReference>
<keyword evidence="5" id="KW-0239">DNA-directed DNA polymerase</keyword>
<organism evidence="8 9">
    <name type="scientific">Chlamydia avium</name>
    <dbReference type="NCBI Taxonomy" id="1457141"/>
    <lineage>
        <taxon>Bacteria</taxon>
        <taxon>Pseudomonadati</taxon>
        <taxon>Chlamydiota</taxon>
        <taxon>Chlamydiia</taxon>
        <taxon>Chlamydiales</taxon>
        <taxon>Chlamydiaceae</taxon>
        <taxon>Chlamydia/Chlamydophila group</taxon>
        <taxon>Chlamydia</taxon>
    </lineage>
</organism>
<dbReference type="SUPFAM" id="SSF48019">
    <property type="entry name" value="post-AAA+ oligomerization domain-like"/>
    <property type="match status" value="1"/>
</dbReference>
<dbReference type="RefSeq" id="WP_020356105.1">
    <property type="nucleotide sequence ID" value="NZ_KE360587.1"/>
</dbReference>
<proteinExistence type="inferred from homology"/>
<reference evidence="8" key="1">
    <citation type="submission" date="2013-04" db="EMBL/GenBank/DDBJ databases">
        <title>Genome sequence of Chlamydia psittaci 10_881_SC42.</title>
        <authorList>
            <person name="Huot-Creasy H."/>
            <person name="McCracken C.L."/>
            <person name="Humphries M."/>
            <person name="Sachse K."/>
            <person name="Laroucau K."/>
            <person name="Bavoil P."/>
            <person name="Myers G.S."/>
        </authorList>
    </citation>
    <scope>NUCLEOTIDE SEQUENCE [LARGE SCALE GENOMIC DNA]</scope>
    <source>
        <strain evidence="8">10_881_SC42</strain>
    </source>
</reference>
<keyword evidence="9" id="KW-1185">Reference proteome</keyword>
<comment type="similarity">
    <text evidence="6">Belongs to the DNA polymerase HolA subunit family.</text>
</comment>
<accession>A0ABN0MSE4</accession>
<sequence>MQSYTNFQDFNKLFKEQSPSFAVIGSNSEEDKDICMELLVSGKMREFDALGLTVNDLSQWTESYGLFAFLETIVIYRVEKLSQSVRDFFIRYSNNPHPYLTFVLFTTKQSYFQGLQKDLPTAMFLSLFGEWFSDREKRITALLTQKASSLGISCSSALASAFVKKFPQREIHYLLGEFHKLLCQIGDKKVLEYKDIESLVEKQEQVSLWKFRDALLQRNVRESQALLHSLLYEHGEDPLSLIAFLRGQCLYGLRGLEEKNKDHRYRIFFVYGKEHLYQALSHLFYVESLIKNNIQDPLIGMETLLVRMACL</sequence>
<evidence type="ECO:0000256" key="3">
    <source>
        <dbReference type="ARBA" id="ARBA00022695"/>
    </source>
</evidence>
<dbReference type="EC" id="2.7.7.7" evidence="1"/>